<sequence>MSKITTRGVGILTVVLLSLTASTGAWAAESVPEAPPEQVVSSAPAEQVAPVEAVVEVPASASSPALPTDDSVTDGAMGTMATPPRCGSLPRTSTAEDGVPGSRMWALMQCLAKFGDYTGPIDGVMGPNSWRGVQYVLSYQGVFTGTRTGVLDTKTMKGLQLMAEGEGFSTGGVNGAQNAQSWRAIAGYLNKHYAN</sequence>
<gene>
    <name evidence="2" type="ORF">C3B61_15275</name>
</gene>
<name>A0A2S3ZC27_9MICO</name>
<dbReference type="RefSeq" id="WP_103461441.1">
    <property type="nucleotide sequence ID" value="NZ_PPXD01000024.1"/>
</dbReference>
<dbReference type="Proteomes" id="UP000237340">
    <property type="component" value="Unassembled WGS sequence"/>
</dbReference>
<evidence type="ECO:0000313" key="2">
    <source>
        <dbReference type="EMBL" id="POH63030.1"/>
    </source>
</evidence>
<dbReference type="Gene3D" id="1.10.101.10">
    <property type="entry name" value="PGBD-like superfamily/PGBD"/>
    <property type="match status" value="1"/>
</dbReference>
<keyword evidence="3" id="KW-1185">Reference proteome</keyword>
<dbReference type="SUPFAM" id="SSF47090">
    <property type="entry name" value="PGBD-like"/>
    <property type="match status" value="1"/>
</dbReference>
<protein>
    <recommendedName>
        <fullName evidence="4">Peptidoglycan binding-like domain-containing protein</fullName>
    </recommendedName>
</protein>
<dbReference type="InterPro" id="IPR036366">
    <property type="entry name" value="PGBDSf"/>
</dbReference>
<dbReference type="EMBL" id="PPXD01000024">
    <property type="protein sequence ID" value="POH63030.1"/>
    <property type="molecule type" value="Genomic_DNA"/>
</dbReference>
<feature type="chain" id="PRO_5015626965" description="Peptidoglycan binding-like domain-containing protein" evidence="1">
    <location>
        <begin position="28"/>
        <end position="195"/>
    </location>
</feature>
<reference evidence="2 3" key="1">
    <citation type="submission" date="2018-01" db="EMBL/GenBank/DDBJ databases">
        <title>Cryobacterium sp. nov., from glaciers in China.</title>
        <authorList>
            <person name="Liu Q."/>
            <person name="Xin Y.-H."/>
        </authorList>
    </citation>
    <scope>NUCLEOTIDE SEQUENCE [LARGE SCALE GENOMIC DNA]</scope>
    <source>
        <strain evidence="2 3">TMN-42</strain>
    </source>
</reference>
<proteinExistence type="predicted"/>
<evidence type="ECO:0000256" key="1">
    <source>
        <dbReference type="SAM" id="SignalP"/>
    </source>
</evidence>
<dbReference type="InterPro" id="IPR036365">
    <property type="entry name" value="PGBD-like_sf"/>
</dbReference>
<keyword evidence="1" id="KW-0732">Signal</keyword>
<comment type="caution">
    <text evidence="2">The sequence shown here is derived from an EMBL/GenBank/DDBJ whole genome shotgun (WGS) entry which is preliminary data.</text>
</comment>
<evidence type="ECO:0000313" key="3">
    <source>
        <dbReference type="Proteomes" id="UP000237340"/>
    </source>
</evidence>
<dbReference type="AlphaFoldDB" id="A0A2S3ZC27"/>
<organism evidence="2 3">
    <name type="scientific">Cryobacterium zongtaii</name>
    <dbReference type="NCBI Taxonomy" id="1259217"/>
    <lineage>
        <taxon>Bacteria</taxon>
        <taxon>Bacillati</taxon>
        <taxon>Actinomycetota</taxon>
        <taxon>Actinomycetes</taxon>
        <taxon>Micrococcales</taxon>
        <taxon>Microbacteriaceae</taxon>
        <taxon>Cryobacterium</taxon>
    </lineage>
</organism>
<evidence type="ECO:0008006" key="4">
    <source>
        <dbReference type="Google" id="ProtNLM"/>
    </source>
</evidence>
<accession>A0A2S3ZC27</accession>
<feature type="signal peptide" evidence="1">
    <location>
        <begin position="1"/>
        <end position="27"/>
    </location>
</feature>